<organism evidence="3 4">
    <name type="scientific">Xyrichtys novacula</name>
    <name type="common">Pearly razorfish</name>
    <name type="synonym">Hemipteronotus novacula</name>
    <dbReference type="NCBI Taxonomy" id="13765"/>
    <lineage>
        <taxon>Eukaryota</taxon>
        <taxon>Metazoa</taxon>
        <taxon>Chordata</taxon>
        <taxon>Craniata</taxon>
        <taxon>Vertebrata</taxon>
        <taxon>Euteleostomi</taxon>
        <taxon>Actinopterygii</taxon>
        <taxon>Neopterygii</taxon>
        <taxon>Teleostei</taxon>
        <taxon>Neoteleostei</taxon>
        <taxon>Acanthomorphata</taxon>
        <taxon>Eupercaria</taxon>
        <taxon>Labriformes</taxon>
        <taxon>Labridae</taxon>
        <taxon>Xyrichtys</taxon>
    </lineage>
</organism>
<dbReference type="InterPro" id="IPR016024">
    <property type="entry name" value="ARM-type_fold"/>
</dbReference>
<keyword evidence="4" id="KW-1185">Reference proteome</keyword>
<reference evidence="3" key="1">
    <citation type="submission" date="2023-08" db="EMBL/GenBank/DDBJ databases">
        <authorList>
            <person name="Alioto T."/>
            <person name="Alioto T."/>
            <person name="Gomez Garrido J."/>
        </authorList>
    </citation>
    <scope>NUCLEOTIDE SEQUENCE</scope>
</reference>
<dbReference type="GO" id="GO:0005881">
    <property type="term" value="C:cytoplasmic microtubule"/>
    <property type="evidence" value="ECO:0007669"/>
    <property type="project" value="TreeGrafter"/>
</dbReference>
<evidence type="ECO:0000256" key="1">
    <source>
        <dbReference type="SAM" id="MobiDB-lite"/>
    </source>
</evidence>
<proteinExistence type="predicted"/>
<evidence type="ECO:0000313" key="3">
    <source>
        <dbReference type="EMBL" id="CAJ1078926.1"/>
    </source>
</evidence>
<sequence length="422" mass="47788">MSLDTEEEGEDTGRDWSYSPDQTQLRVVRPPQKPATLPPETPQPRRRTRAVMLGIKEKSLSNKLHKSIRRNGTNNYFWILFLAEKEVPGGYQLQTADDQLQKVQRCLEQFTDSSAHQPRPPTGPRRHNLLPPLSTPTKNTLASQAQFTPAPPTKPAPSKKTRFRRAGKVKVVICESRLNEHIDLDLQDLDPLIYPEESLSYCFELLKDKKWDKKIEGLKLIQALAQHHQENLEFRFYEILDAVLDEVENLRSAVASAAIETLKYLYVHLKEKMDKAVQRTGEALLLKVAQAHSKTFLQQQVGVALKAMLLNCDPEPVLRVLVQTGLSHRSAAVRNSAAQHLHLLADLVGATQILSAGGTFTETFLSAVNEMAMNTTAEVRTHGITILKNIAQEKNFKEQWMLVVKSKDRPYLEKIMARIARE</sequence>
<dbReference type="GO" id="GO:0000226">
    <property type="term" value="P:microtubule cytoskeleton organization"/>
    <property type="evidence" value="ECO:0007669"/>
    <property type="project" value="TreeGrafter"/>
</dbReference>
<dbReference type="InterPro" id="IPR011989">
    <property type="entry name" value="ARM-like"/>
</dbReference>
<accession>A0AAV1H0C5</accession>
<protein>
    <submittedName>
        <fullName evidence="3">Crescerin-like protein che-12</fullName>
    </submittedName>
</protein>
<feature type="region of interest" description="Disordered" evidence="1">
    <location>
        <begin position="1"/>
        <end position="47"/>
    </location>
</feature>
<dbReference type="InterPro" id="IPR024395">
    <property type="entry name" value="CLASP_N_dom"/>
</dbReference>
<dbReference type="Pfam" id="PF12348">
    <property type="entry name" value="CLASP_N"/>
    <property type="match status" value="1"/>
</dbReference>
<dbReference type="GO" id="GO:0005929">
    <property type="term" value="C:cilium"/>
    <property type="evidence" value="ECO:0007669"/>
    <property type="project" value="TreeGrafter"/>
</dbReference>
<dbReference type="SMART" id="SM01349">
    <property type="entry name" value="TOG"/>
    <property type="match status" value="1"/>
</dbReference>
<feature type="compositionally biased region" description="Acidic residues" evidence="1">
    <location>
        <begin position="1"/>
        <end position="10"/>
    </location>
</feature>
<evidence type="ECO:0000313" key="4">
    <source>
        <dbReference type="Proteomes" id="UP001178508"/>
    </source>
</evidence>
<evidence type="ECO:0000259" key="2">
    <source>
        <dbReference type="SMART" id="SM01349"/>
    </source>
</evidence>
<dbReference type="PANTHER" id="PTHR21567:SF87">
    <property type="entry name" value="CRESCERIN-LIKE PROTEIN CHE-12"/>
    <property type="match status" value="1"/>
</dbReference>
<dbReference type="EMBL" id="OY660881">
    <property type="protein sequence ID" value="CAJ1078926.1"/>
    <property type="molecule type" value="Genomic_DNA"/>
</dbReference>
<dbReference type="GO" id="GO:0008017">
    <property type="term" value="F:microtubule binding"/>
    <property type="evidence" value="ECO:0007669"/>
    <property type="project" value="TreeGrafter"/>
</dbReference>
<dbReference type="AlphaFoldDB" id="A0AAV1H0C5"/>
<dbReference type="SUPFAM" id="SSF48371">
    <property type="entry name" value="ARM repeat"/>
    <property type="match status" value="1"/>
</dbReference>
<dbReference type="Gene3D" id="1.25.10.10">
    <property type="entry name" value="Leucine-rich Repeat Variant"/>
    <property type="match status" value="1"/>
</dbReference>
<name>A0AAV1H0C5_XYRNO</name>
<dbReference type="Proteomes" id="UP001178508">
    <property type="component" value="Chromosome 18"/>
</dbReference>
<feature type="region of interest" description="Disordered" evidence="1">
    <location>
        <begin position="111"/>
        <end position="162"/>
    </location>
</feature>
<dbReference type="PANTHER" id="PTHR21567">
    <property type="entry name" value="CLASP"/>
    <property type="match status" value="1"/>
</dbReference>
<gene>
    <name evidence="3" type="ORF">XNOV1_A022938</name>
</gene>
<dbReference type="InterPro" id="IPR034085">
    <property type="entry name" value="TOG"/>
</dbReference>
<feature type="compositionally biased region" description="Polar residues" evidence="1">
    <location>
        <begin position="135"/>
        <end position="147"/>
    </location>
</feature>
<feature type="compositionally biased region" description="Pro residues" evidence="1">
    <location>
        <begin position="31"/>
        <end position="42"/>
    </location>
</feature>
<feature type="domain" description="TOG" evidence="2">
    <location>
        <begin position="185"/>
        <end position="422"/>
    </location>
</feature>